<dbReference type="InterPro" id="IPR050638">
    <property type="entry name" value="AA-Vitamin_Transporters"/>
</dbReference>
<dbReference type="GO" id="GO:0005886">
    <property type="term" value="C:plasma membrane"/>
    <property type="evidence" value="ECO:0007669"/>
    <property type="project" value="UniProtKB-SubCell"/>
</dbReference>
<evidence type="ECO:0000256" key="4">
    <source>
        <dbReference type="ARBA" id="ARBA00022989"/>
    </source>
</evidence>
<feature type="transmembrane region" description="Helical" evidence="6">
    <location>
        <begin position="48"/>
        <end position="65"/>
    </location>
</feature>
<dbReference type="AlphaFoldDB" id="A0A1M7Y6V6"/>
<dbReference type="PANTHER" id="PTHR32322">
    <property type="entry name" value="INNER MEMBRANE TRANSPORTER"/>
    <property type="match status" value="1"/>
</dbReference>
<dbReference type="SUPFAM" id="SSF103481">
    <property type="entry name" value="Multidrug resistance efflux transporter EmrE"/>
    <property type="match status" value="2"/>
</dbReference>
<evidence type="ECO:0000313" key="8">
    <source>
        <dbReference type="EMBL" id="SHO48246.1"/>
    </source>
</evidence>
<feature type="transmembrane region" description="Helical" evidence="6">
    <location>
        <begin position="255"/>
        <end position="275"/>
    </location>
</feature>
<dbReference type="EMBL" id="FRFE01000009">
    <property type="protein sequence ID" value="SHO48246.1"/>
    <property type="molecule type" value="Genomic_DNA"/>
</dbReference>
<feature type="transmembrane region" description="Helical" evidence="6">
    <location>
        <begin position="162"/>
        <end position="181"/>
    </location>
</feature>
<name>A0A1M7Y6V6_9BACT</name>
<dbReference type="STRING" id="1121416.SAMN02745220_02218"/>
<protein>
    <submittedName>
        <fullName evidence="8">EamA domain-containing membrane protein RarD</fullName>
    </submittedName>
</protein>
<feature type="transmembrane region" description="Helical" evidence="6">
    <location>
        <begin position="77"/>
        <end position="94"/>
    </location>
</feature>
<feature type="transmembrane region" description="Helical" evidence="6">
    <location>
        <begin position="193"/>
        <end position="212"/>
    </location>
</feature>
<dbReference type="PANTHER" id="PTHR32322:SF18">
    <property type="entry name" value="S-ADENOSYLMETHIONINE_S-ADENOSYLHOMOCYSTEINE TRANSPORTER"/>
    <property type="match status" value="1"/>
</dbReference>
<reference evidence="8 9" key="1">
    <citation type="submission" date="2016-12" db="EMBL/GenBank/DDBJ databases">
        <authorList>
            <person name="Song W.-J."/>
            <person name="Kurnit D.M."/>
        </authorList>
    </citation>
    <scope>NUCLEOTIDE SEQUENCE [LARGE SCALE GENOMIC DNA]</scope>
    <source>
        <strain evidence="8 9">DSM 18488</strain>
    </source>
</reference>
<gene>
    <name evidence="8" type="ORF">SAMN02745220_02218</name>
</gene>
<accession>A0A1M7Y6V6</accession>
<evidence type="ECO:0000256" key="6">
    <source>
        <dbReference type="SAM" id="Phobius"/>
    </source>
</evidence>
<feature type="transmembrane region" description="Helical" evidence="6">
    <location>
        <begin position="281"/>
        <end position="298"/>
    </location>
</feature>
<evidence type="ECO:0000313" key="9">
    <source>
        <dbReference type="Proteomes" id="UP000184603"/>
    </source>
</evidence>
<evidence type="ECO:0000259" key="7">
    <source>
        <dbReference type="Pfam" id="PF00892"/>
    </source>
</evidence>
<evidence type="ECO:0000256" key="5">
    <source>
        <dbReference type="ARBA" id="ARBA00023136"/>
    </source>
</evidence>
<feature type="domain" description="EamA" evidence="7">
    <location>
        <begin position="21"/>
        <end position="148"/>
    </location>
</feature>
<keyword evidence="5 6" id="KW-0472">Membrane</keyword>
<feature type="transmembrane region" description="Helical" evidence="6">
    <location>
        <begin position="20"/>
        <end position="42"/>
    </location>
</feature>
<feature type="domain" description="EamA" evidence="7">
    <location>
        <begin position="161"/>
        <end position="296"/>
    </location>
</feature>
<proteinExistence type="predicted"/>
<dbReference type="Pfam" id="PF00892">
    <property type="entry name" value="EamA"/>
    <property type="match status" value="2"/>
</dbReference>
<dbReference type="InterPro" id="IPR000620">
    <property type="entry name" value="EamA_dom"/>
</dbReference>
<evidence type="ECO:0000256" key="3">
    <source>
        <dbReference type="ARBA" id="ARBA00022692"/>
    </source>
</evidence>
<sequence>MPIMLSDKANQSFFLTYRPIIEVLIGAFMISFSAVWVALADVPPTTSAFYRVFFGGAFLLAAALVKGELGQIHRLKIMPYAFCGFAFALDLYFWHASILFIGPGLATIMGNFQVFLMALCGVLFFKEKLTIRFIISLPLAICGLLLVVGFNWNELPPSYRTGILFGLLTALSYTVFLLLLRRIQSAKDATHRFTPLMFVSLFSALFLGLMLLASSTSFAIPTVTATFSLLALGLFSQAIGWILIATAMPKIRASFTGLVLLLQPSLSFLWDVLFFSRPTSMVHWLGVTITLAAIYLGLTGTKR</sequence>
<comment type="subcellular location">
    <subcellularLocation>
        <location evidence="1">Cell membrane</location>
        <topology evidence="1">Multi-pass membrane protein</topology>
    </subcellularLocation>
</comment>
<dbReference type="InterPro" id="IPR037185">
    <property type="entry name" value="EmrE-like"/>
</dbReference>
<keyword evidence="2" id="KW-1003">Cell membrane</keyword>
<keyword evidence="3 6" id="KW-0812">Transmembrane</keyword>
<feature type="transmembrane region" description="Helical" evidence="6">
    <location>
        <begin position="100"/>
        <end position="124"/>
    </location>
</feature>
<evidence type="ECO:0000256" key="1">
    <source>
        <dbReference type="ARBA" id="ARBA00004651"/>
    </source>
</evidence>
<feature type="transmembrane region" description="Helical" evidence="6">
    <location>
        <begin position="131"/>
        <end position="150"/>
    </location>
</feature>
<keyword evidence="9" id="KW-1185">Reference proteome</keyword>
<organism evidence="8 9">
    <name type="scientific">Desulfopila aestuarii DSM 18488</name>
    <dbReference type="NCBI Taxonomy" id="1121416"/>
    <lineage>
        <taxon>Bacteria</taxon>
        <taxon>Pseudomonadati</taxon>
        <taxon>Thermodesulfobacteriota</taxon>
        <taxon>Desulfobulbia</taxon>
        <taxon>Desulfobulbales</taxon>
        <taxon>Desulfocapsaceae</taxon>
        <taxon>Desulfopila</taxon>
    </lineage>
</organism>
<dbReference type="RefSeq" id="WP_407642610.1">
    <property type="nucleotide sequence ID" value="NZ_FRFE01000009.1"/>
</dbReference>
<dbReference type="Proteomes" id="UP000184603">
    <property type="component" value="Unassembled WGS sequence"/>
</dbReference>
<evidence type="ECO:0000256" key="2">
    <source>
        <dbReference type="ARBA" id="ARBA00022475"/>
    </source>
</evidence>
<feature type="transmembrane region" description="Helical" evidence="6">
    <location>
        <begin position="218"/>
        <end position="243"/>
    </location>
</feature>
<keyword evidence="4 6" id="KW-1133">Transmembrane helix</keyword>